<dbReference type="InterPro" id="IPR028974">
    <property type="entry name" value="TSP_type-3_rpt"/>
</dbReference>
<dbReference type="InterPro" id="IPR008979">
    <property type="entry name" value="Galactose-bd-like_sf"/>
</dbReference>
<dbReference type="GO" id="GO:0007155">
    <property type="term" value="P:cell adhesion"/>
    <property type="evidence" value="ECO:0007669"/>
    <property type="project" value="InterPro"/>
</dbReference>
<dbReference type="SUPFAM" id="SSF49785">
    <property type="entry name" value="Galactose-binding domain-like"/>
    <property type="match status" value="1"/>
</dbReference>
<dbReference type="AlphaFoldDB" id="K2FWG0"/>
<dbReference type="Gene3D" id="4.10.1080.10">
    <property type="entry name" value="TSP type-3 repeat"/>
    <property type="match status" value="3"/>
</dbReference>
<dbReference type="InterPro" id="IPR003367">
    <property type="entry name" value="Thrombospondin_3-like_rpt"/>
</dbReference>
<evidence type="ECO:0000256" key="3">
    <source>
        <dbReference type="SAM" id="SignalP"/>
    </source>
</evidence>
<dbReference type="Pfam" id="PF02412">
    <property type="entry name" value="TSP_3"/>
    <property type="match status" value="8"/>
</dbReference>
<dbReference type="SUPFAM" id="SSF103647">
    <property type="entry name" value="TSP type-3 repeat"/>
    <property type="match status" value="2"/>
</dbReference>
<organism evidence="4">
    <name type="scientific">uncultured bacterium</name>
    <name type="common">gcode 4</name>
    <dbReference type="NCBI Taxonomy" id="1234023"/>
    <lineage>
        <taxon>Bacteria</taxon>
        <taxon>environmental samples</taxon>
    </lineage>
</organism>
<dbReference type="PANTHER" id="PTHR10199">
    <property type="entry name" value="THROMBOSPONDIN"/>
    <property type="match status" value="1"/>
</dbReference>
<evidence type="ECO:0000256" key="2">
    <source>
        <dbReference type="ARBA" id="ARBA00022837"/>
    </source>
</evidence>
<dbReference type="PANTHER" id="PTHR10199:SF100">
    <property type="entry name" value="THROMBOSPONDIN, ISOFORM A"/>
    <property type="match status" value="1"/>
</dbReference>
<dbReference type="EMBL" id="AMFJ01000497">
    <property type="protein sequence ID" value="EKE27333.1"/>
    <property type="molecule type" value="Genomic_DNA"/>
</dbReference>
<evidence type="ECO:0000313" key="4">
    <source>
        <dbReference type="EMBL" id="EKE27333.1"/>
    </source>
</evidence>
<gene>
    <name evidence="4" type="ORF">ACD_3C00223G0010</name>
</gene>
<keyword evidence="1 3" id="KW-0732">Signal</keyword>
<accession>K2FWG0</accession>
<sequence>MNQSKILLFAIAFILFWNIASAEDINPKCFKNYSSFEANSDSTLKIKMPNTASDIFFVEWGNFVPYKVFQEWKPDYIPYTISSISSWDKNKTKFLQDNNPTTTFAFDDLNDKNRNIIIDFGKSLSRLDFYSNINYDYDSIVKFEISEDGKNYSEVFESSLQDFNFRYLRISFINSEEDVILKKAVIRDIIFYRSSDSIYLLKPFFAGKIDIYTDYDCSWSQMREIYAKYLNKSMRATFPIDSSTIEIEPKLNPNPLYHNDFDSDKVTNEKDNCKYKSNTEQKDSDSDGIWDECDFDNKTKNPLDSDTDKDWAGDSVDNCKYVFNPDQKDSNWDWFWDLCMDDDHDGIIWRLDNCPNVSNPSQEDVNINNIWDKCEFDKDKDGIFDSIDNCITNPNADQKDNDNDWIWDICDKCKLYDPDQADKNRNWIWDKCDQQLEYEKTHDKDKDTILDSIDNCKDIPNKWQEDLDKDGIWNLCDNCLSIQNKDQKDEDKNAVGDMCEDADKDGVEWFKDNCLTVANGDQKDSDNNWVWDVCEDADQDDIIFAKDNCPYEHNPDQIDVDNDWEWDICDKKDNRFIESNRTFFIALLALLSGAFWVGIVSMIKKINK</sequence>
<proteinExistence type="predicted"/>
<evidence type="ECO:0000256" key="1">
    <source>
        <dbReference type="ARBA" id="ARBA00022729"/>
    </source>
</evidence>
<keyword evidence="2" id="KW-0106">Calcium</keyword>
<feature type="signal peptide" evidence="3">
    <location>
        <begin position="1"/>
        <end position="22"/>
    </location>
</feature>
<dbReference type="GO" id="GO:0005509">
    <property type="term" value="F:calcium ion binding"/>
    <property type="evidence" value="ECO:0007669"/>
    <property type="project" value="InterPro"/>
</dbReference>
<reference evidence="4" key="1">
    <citation type="journal article" date="2012" name="Science">
        <title>Fermentation, hydrogen, and sulfur metabolism in multiple uncultivated bacterial phyla.</title>
        <authorList>
            <person name="Wrighton K.C."/>
            <person name="Thomas B.C."/>
            <person name="Sharon I."/>
            <person name="Miller C.S."/>
            <person name="Castelle C.J."/>
            <person name="VerBerkmoes N.C."/>
            <person name="Wilkins M.J."/>
            <person name="Hettich R.L."/>
            <person name="Lipton M.S."/>
            <person name="Williams K.H."/>
            <person name="Long P.E."/>
            <person name="Banfield J.F."/>
        </authorList>
    </citation>
    <scope>NUCLEOTIDE SEQUENCE [LARGE SCALE GENOMIC DNA]</scope>
</reference>
<feature type="chain" id="PRO_5017314480" evidence="3">
    <location>
        <begin position="23"/>
        <end position="608"/>
    </location>
</feature>
<name>K2FWG0_9BACT</name>
<protein>
    <submittedName>
        <fullName evidence="4">Cartilage oligomeric matrix protein</fullName>
    </submittedName>
</protein>
<comment type="caution">
    <text evidence="4">The sequence shown here is derived from an EMBL/GenBank/DDBJ whole genome shotgun (WGS) entry which is preliminary data.</text>
</comment>